<dbReference type="InterPro" id="IPR036514">
    <property type="entry name" value="SGNH_hydro_sf"/>
</dbReference>
<reference evidence="1 2" key="1">
    <citation type="submission" date="2019-03" db="EMBL/GenBank/DDBJ databases">
        <authorList>
            <person name="Zhang S."/>
        </authorList>
    </citation>
    <scope>NUCLEOTIDE SEQUENCE [LARGE SCALE GENOMIC DNA]</scope>
    <source>
        <strain evidence="1 2">S4J41</strain>
    </source>
</reference>
<keyword evidence="1" id="KW-0378">Hydrolase</keyword>
<dbReference type="EMBL" id="SMFP01000005">
    <property type="protein sequence ID" value="TDE38381.1"/>
    <property type="molecule type" value="Genomic_DNA"/>
</dbReference>
<dbReference type="SUPFAM" id="SSF52266">
    <property type="entry name" value="SGNH hydrolase"/>
    <property type="match status" value="1"/>
</dbReference>
<protein>
    <submittedName>
        <fullName evidence="1">SGNH/GDSL hydrolase family protein</fullName>
    </submittedName>
</protein>
<name>A0A4R5EU09_9RHOB</name>
<dbReference type="OrthoDB" id="7769526at2"/>
<organism evidence="1 2">
    <name type="scientific">Antarcticimicrobium sediminis</name>
    <dbReference type="NCBI Taxonomy" id="2546227"/>
    <lineage>
        <taxon>Bacteria</taxon>
        <taxon>Pseudomonadati</taxon>
        <taxon>Pseudomonadota</taxon>
        <taxon>Alphaproteobacteria</taxon>
        <taxon>Rhodobacterales</taxon>
        <taxon>Paracoccaceae</taxon>
        <taxon>Antarcticimicrobium</taxon>
    </lineage>
</organism>
<dbReference type="Proteomes" id="UP000294662">
    <property type="component" value="Unassembled WGS sequence"/>
</dbReference>
<dbReference type="AlphaFoldDB" id="A0A4R5EU09"/>
<accession>A0A4R5EU09</accession>
<evidence type="ECO:0000313" key="2">
    <source>
        <dbReference type="Proteomes" id="UP000294662"/>
    </source>
</evidence>
<dbReference type="RefSeq" id="WP_132828780.1">
    <property type="nucleotide sequence ID" value="NZ_SMFP01000005.1"/>
</dbReference>
<gene>
    <name evidence="1" type="ORF">E1B25_09665</name>
</gene>
<evidence type="ECO:0000313" key="1">
    <source>
        <dbReference type="EMBL" id="TDE38381.1"/>
    </source>
</evidence>
<sequence length="336" mass="37442">MTIYISGGSNSLAKDGWVSKFREVMGPNADIQNISVGAAPSHMAVYRCLSTVELSAGDTVVWEYGINDANHIYKKGMNEREFVRAVEWVIEGCAEKGAGFVAAIFQPRDLERLGGMSRYRSLLRELFDKYGVPYLDVPEAYPAAHGLRRIPPKLFRNRMHYDQDSPIMDFIAEEVTKLVRASAEAIPHTVAEKKLRFYKDFSGGSLESFKNRALETNMWKPGPDGLSGQLLGSGRLVGVVLIAKPDGGALDFEMAGASLRFSVASREKGFDKPMLKFVSFPWLFGRETRFQAGDEFSLKWADSTDGMLAYPDFRKILKQPALMGRASRIVALMTEE</sequence>
<dbReference type="GO" id="GO:0016788">
    <property type="term" value="F:hydrolase activity, acting on ester bonds"/>
    <property type="evidence" value="ECO:0007669"/>
    <property type="project" value="UniProtKB-ARBA"/>
</dbReference>
<dbReference type="Gene3D" id="3.40.50.1110">
    <property type="entry name" value="SGNH hydrolase"/>
    <property type="match status" value="1"/>
</dbReference>
<proteinExistence type="predicted"/>
<keyword evidence="2" id="KW-1185">Reference proteome</keyword>
<comment type="caution">
    <text evidence="1">The sequence shown here is derived from an EMBL/GenBank/DDBJ whole genome shotgun (WGS) entry which is preliminary data.</text>
</comment>